<dbReference type="EMBL" id="SPUK01000008">
    <property type="protein sequence ID" value="TQV95051.1"/>
    <property type="molecule type" value="Genomic_DNA"/>
</dbReference>
<evidence type="ECO:0000256" key="1">
    <source>
        <dbReference type="SAM" id="MobiDB-lite"/>
    </source>
</evidence>
<evidence type="ECO:0000313" key="2">
    <source>
        <dbReference type="EMBL" id="TQV95051.1"/>
    </source>
</evidence>
<accession>A0A545V004</accession>
<dbReference type="OrthoDB" id="4869816at2759"/>
<feature type="region of interest" description="Disordered" evidence="1">
    <location>
        <begin position="1"/>
        <end position="20"/>
    </location>
</feature>
<organism evidence="2 3">
    <name type="scientific">Cordyceps javanica</name>
    <dbReference type="NCBI Taxonomy" id="43265"/>
    <lineage>
        <taxon>Eukaryota</taxon>
        <taxon>Fungi</taxon>
        <taxon>Dikarya</taxon>
        <taxon>Ascomycota</taxon>
        <taxon>Pezizomycotina</taxon>
        <taxon>Sordariomycetes</taxon>
        <taxon>Hypocreomycetidae</taxon>
        <taxon>Hypocreales</taxon>
        <taxon>Cordycipitaceae</taxon>
        <taxon>Cordyceps</taxon>
    </lineage>
</organism>
<feature type="compositionally biased region" description="Basic and acidic residues" evidence="1">
    <location>
        <begin position="1"/>
        <end position="17"/>
    </location>
</feature>
<gene>
    <name evidence="2" type="ORF">IF1G_06038</name>
</gene>
<dbReference type="AlphaFoldDB" id="A0A545V004"/>
<name>A0A545V004_9HYPO</name>
<reference evidence="2 3" key="1">
    <citation type="journal article" date="2019" name="Appl. Microbiol. Biotechnol.">
        <title>Genome sequence of Isaria javanica and comparative genome analysis insights into family S53 peptidase evolution in fungal entomopathogens.</title>
        <authorList>
            <person name="Lin R."/>
            <person name="Zhang X."/>
            <person name="Xin B."/>
            <person name="Zou M."/>
            <person name="Gao Y."/>
            <person name="Qin F."/>
            <person name="Hu Q."/>
            <person name="Xie B."/>
            <person name="Cheng X."/>
        </authorList>
    </citation>
    <scope>NUCLEOTIDE SEQUENCE [LARGE SCALE GENOMIC DNA]</scope>
    <source>
        <strain evidence="2 3">IJ1G</strain>
    </source>
</reference>
<comment type="caution">
    <text evidence="2">The sequence shown here is derived from an EMBL/GenBank/DDBJ whole genome shotgun (WGS) entry which is preliminary data.</text>
</comment>
<evidence type="ECO:0000313" key="3">
    <source>
        <dbReference type="Proteomes" id="UP000315783"/>
    </source>
</evidence>
<protein>
    <submittedName>
        <fullName evidence="2">Uncharacterized protein</fullName>
    </submittedName>
</protein>
<sequence>MAAEARKQEHRKPKEDPYSDAISSYWAPGWDWARWSDPELDFGDTEPEEIEKMRLGILEVLGQDKFDEMNNYLDKKNELWRDRKMVADGVPPPAYRRPDFIKQWKEHHGGGEVGFVAFRTALYDDEGRWRVYKERVARLLGLCFDDVVRRHRWHEYDEVAEARRKFRLHWVEDDESLAGASAETLRARYQQLRDEEPDDHHHRLPAGMAHQTMFLCASPQAVASVLSLADDGEDWPTVDSAYWRDDAPFLLAVMEAATADPHGPEEPHDPADPHDERDWYKPVFKVPAEIVYSVLWDAEDRLLVAPTRLTRGVRGSEELGGSMPVNEHVDGLQELWWGMGPTPQSLERRARLRGWRTLV</sequence>
<keyword evidence="3" id="KW-1185">Reference proteome</keyword>
<dbReference type="Proteomes" id="UP000315783">
    <property type="component" value="Unassembled WGS sequence"/>
</dbReference>
<proteinExistence type="predicted"/>